<dbReference type="RefSeq" id="WP_089227592.1">
    <property type="nucleotide sequence ID" value="NZ_FZOF01000024.1"/>
</dbReference>
<evidence type="ECO:0008006" key="3">
    <source>
        <dbReference type="Google" id="ProtNLM"/>
    </source>
</evidence>
<organism evidence="1 2">
    <name type="scientific">Actinacidiphila glaucinigra</name>
    <dbReference type="NCBI Taxonomy" id="235986"/>
    <lineage>
        <taxon>Bacteria</taxon>
        <taxon>Bacillati</taxon>
        <taxon>Actinomycetota</taxon>
        <taxon>Actinomycetes</taxon>
        <taxon>Kitasatosporales</taxon>
        <taxon>Streptomycetaceae</taxon>
        <taxon>Actinacidiphila</taxon>
    </lineage>
</organism>
<evidence type="ECO:0000313" key="1">
    <source>
        <dbReference type="EMBL" id="SNT40971.1"/>
    </source>
</evidence>
<dbReference type="OrthoDB" id="4305308at2"/>
<sequence>MSKNGRAALVTGAAAMAGAVFLVLGGAAEAVAAPSLVYYPSAPGVRVNVRSGPGTSFQLLRTLPYDQKMPIFCQTPGETVSGYYGTSNIWDRIGPDQYVADVNILTGSDGYVAPRCT</sequence>
<protein>
    <recommendedName>
        <fullName evidence="3">SH3 domain-containing protein</fullName>
    </recommendedName>
</protein>
<name>A0A239ME93_9ACTN</name>
<accession>A0A239ME93</accession>
<dbReference type="Gene3D" id="2.30.30.40">
    <property type="entry name" value="SH3 Domains"/>
    <property type="match status" value="1"/>
</dbReference>
<proteinExistence type="predicted"/>
<dbReference type="EMBL" id="FZOF01000024">
    <property type="protein sequence ID" value="SNT40971.1"/>
    <property type="molecule type" value="Genomic_DNA"/>
</dbReference>
<evidence type="ECO:0000313" key="2">
    <source>
        <dbReference type="Proteomes" id="UP000198280"/>
    </source>
</evidence>
<keyword evidence="2" id="KW-1185">Reference proteome</keyword>
<reference evidence="1 2" key="1">
    <citation type="submission" date="2017-06" db="EMBL/GenBank/DDBJ databases">
        <authorList>
            <person name="Kim H.J."/>
            <person name="Triplett B.A."/>
        </authorList>
    </citation>
    <scope>NUCLEOTIDE SEQUENCE [LARGE SCALE GENOMIC DNA]</scope>
    <source>
        <strain evidence="1 2">CGMCC 4.1858</strain>
    </source>
</reference>
<gene>
    <name evidence="1" type="ORF">SAMN05216252_12410</name>
</gene>
<dbReference type="AlphaFoldDB" id="A0A239ME93"/>
<dbReference type="Proteomes" id="UP000198280">
    <property type="component" value="Unassembled WGS sequence"/>
</dbReference>